<feature type="transmembrane region" description="Helical" evidence="6">
    <location>
        <begin position="299"/>
        <end position="318"/>
    </location>
</feature>
<dbReference type="AlphaFoldDB" id="A0A7M7NYE1"/>
<evidence type="ECO:0000313" key="9">
    <source>
        <dbReference type="EnsemblMetazoa" id="XP_030842423"/>
    </source>
</evidence>
<dbReference type="InterPro" id="IPR004842">
    <property type="entry name" value="SLC12A_fam"/>
</dbReference>
<feature type="transmembrane region" description="Helical" evidence="6">
    <location>
        <begin position="487"/>
        <end position="505"/>
    </location>
</feature>
<evidence type="ECO:0000256" key="2">
    <source>
        <dbReference type="ARBA" id="ARBA00022692"/>
    </source>
</evidence>
<reference evidence="9" key="2">
    <citation type="submission" date="2021-01" db="UniProtKB">
        <authorList>
            <consortium name="EnsemblMetazoa"/>
        </authorList>
    </citation>
    <scope>IDENTIFICATION</scope>
</reference>
<feature type="domain" description="Amino acid permease/ SLC12A" evidence="7">
    <location>
        <begin position="77"/>
        <end position="569"/>
    </location>
</feature>
<keyword evidence="2 6" id="KW-0812">Transmembrane</keyword>
<dbReference type="GO" id="GO:1902476">
    <property type="term" value="P:chloride transmembrane transport"/>
    <property type="evidence" value="ECO:0000318"/>
    <property type="project" value="GO_Central"/>
</dbReference>
<keyword evidence="3 6" id="KW-1133">Transmembrane helix</keyword>
<dbReference type="OMA" id="CPREYVA"/>
<dbReference type="GO" id="GO:0006884">
    <property type="term" value="P:cell volume homeostasis"/>
    <property type="evidence" value="ECO:0000318"/>
    <property type="project" value="GO_Central"/>
</dbReference>
<reference evidence="10" key="1">
    <citation type="submission" date="2015-02" db="EMBL/GenBank/DDBJ databases">
        <title>Genome sequencing for Strongylocentrotus purpuratus.</title>
        <authorList>
            <person name="Murali S."/>
            <person name="Liu Y."/>
            <person name="Vee V."/>
            <person name="English A."/>
            <person name="Wang M."/>
            <person name="Skinner E."/>
            <person name="Han Y."/>
            <person name="Muzny D.M."/>
            <person name="Worley K.C."/>
            <person name="Gibbs R.A."/>
        </authorList>
    </citation>
    <scope>NUCLEOTIDE SEQUENCE</scope>
</reference>
<feature type="domain" description="SLC12A transporter C-terminal" evidence="8">
    <location>
        <begin position="580"/>
        <end position="668"/>
    </location>
</feature>
<dbReference type="InParanoid" id="A0A7M7NYE1"/>
<dbReference type="Pfam" id="PF00324">
    <property type="entry name" value="AA_permease"/>
    <property type="match status" value="1"/>
</dbReference>
<dbReference type="GO" id="GO:0015379">
    <property type="term" value="F:potassium:chloride symporter activity"/>
    <property type="evidence" value="ECO:0000318"/>
    <property type="project" value="GO_Central"/>
</dbReference>
<evidence type="ECO:0000256" key="4">
    <source>
        <dbReference type="ARBA" id="ARBA00023136"/>
    </source>
</evidence>
<keyword evidence="10" id="KW-1185">Reference proteome</keyword>
<feature type="region of interest" description="Disordered" evidence="5">
    <location>
        <begin position="1"/>
        <end position="27"/>
    </location>
</feature>
<dbReference type="Gene3D" id="1.20.1740.10">
    <property type="entry name" value="Amino acid/polyamine transporter I"/>
    <property type="match status" value="1"/>
</dbReference>
<organism evidence="9 10">
    <name type="scientific">Strongylocentrotus purpuratus</name>
    <name type="common">Purple sea urchin</name>
    <dbReference type="NCBI Taxonomy" id="7668"/>
    <lineage>
        <taxon>Eukaryota</taxon>
        <taxon>Metazoa</taxon>
        <taxon>Echinodermata</taxon>
        <taxon>Eleutherozoa</taxon>
        <taxon>Echinozoa</taxon>
        <taxon>Echinoidea</taxon>
        <taxon>Euechinoidea</taxon>
        <taxon>Echinacea</taxon>
        <taxon>Camarodonta</taxon>
        <taxon>Echinidea</taxon>
        <taxon>Strongylocentrotidae</taxon>
        <taxon>Strongylocentrotus</taxon>
    </lineage>
</organism>
<dbReference type="GO" id="GO:0055064">
    <property type="term" value="P:chloride ion homeostasis"/>
    <property type="evidence" value="ECO:0000318"/>
    <property type="project" value="GO_Central"/>
</dbReference>
<dbReference type="GO" id="GO:0055075">
    <property type="term" value="P:potassium ion homeostasis"/>
    <property type="evidence" value="ECO:0000318"/>
    <property type="project" value="GO_Central"/>
</dbReference>
<keyword evidence="4 6" id="KW-0472">Membrane</keyword>
<feature type="transmembrane region" description="Helical" evidence="6">
    <location>
        <begin position="451"/>
        <end position="475"/>
    </location>
</feature>
<dbReference type="PANTHER" id="PTHR11827">
    <property type="entry name" value="SOLUTE CARRIER FAMILY 12, CATION COTRANSPORTERS"/>
    <property type="match status" value="1"/>
</dbReference>
<dbReference type="GeneID" id="581229"/>
<feature type="transmembrane region" description="Helical" evidence="6">
    <location>
        <begin position="330"/>
        <end position="355"/>
    </location>
</feature>
<evidence type="ECO:0000259" key="7">
    <source>
        <dbReference type="Pfam" id="PF00324"/>
    </source>
</evidence>
<evidence type="ECO:0000313" key="10">
    <source>
        <dbReference type="Proteomes" id="UP000007110"/>
    </source>
</evidence>
<evidence type="ECO:0000259" key="8">
    <source>
        <dbReference type="Pfam" id="PF03522"/>
    </source>
</evidence>
<dbReference type="GO" id="GO:0016020">
    <property type="term" value="C:membrane"/>
    <property type="evidence" value="ECO:0007669"/>
    <property type="project" value="UniProtKB-SubCell"/>
</dbReference>
<feature type="transmembrane region" description="Helical" evidence="6">
    <location>
        <begin position="112"/>
        <end position="133"/>
    </location>
</feature>
<dbReference type="FunCoup" id="A0A7M7NYE1">
    <property type="interactions" value="849"/>
</dbReference>
<feature type="transmembrane region" description="Helical" evidence="6">
    <location>
        <begin position="426"/>
        <end position="445"/>
    </location>
</feature>
<dbReference type="KEGG" id="spu:581229"/>
<dbReference type="Proteomes" id="UP000007110">
    <property type="component" value="Unassembled WGS sequence"/>
</dbReference>
<dbReference type="InterPro" id="IPR004841">
    <property type="entry name" value="AA-permease/SLC12A_dom"/>
</dbReference>
<feature type="transmembrane region" description="Helical" evidence="6">
    <location>
        <begin position="154"/>
        <end position="174"/>
    </location>
</feature>
<evidence type="ECO:0000256" key="6">
    <source>
        <dbReference type="SAM" id="Phobius"/>
    </source>
</evidence>
<feature type="transmembrane region" description="Helical" evidence="6">
    <location>
        <begin position="511"/>
        <end position="530"/>
    </location>
</feature>
<feature type="transmembrane region" description="Helical" evidence="6">
    <location>
        <begin position="375"/>
        <end position="405"/>
    </location>
</feature>
<dbReference type="PANTHER" id="PTHR11827:SF72">
    <property type="entry name" value="GH08340P"/>
    <property type="match status" value="1"/>
</dbReference>
<dbReference type="FunFam" id="1.20.1740.10:FF:000182">
    <property type="entry name" value="Uncharacterized protein"/>
    <property type="match status" value="1"/>
</dbReference>
<name>A0A7M7NYE1_STRPU</name>
<feature type="transmembrane region" description="Helical" evidence="6">
    <location>
        <begin position="71"/>
        <end position="92"/>
    </location>
</feature>
<evidence type="ECO:0008006" key="11">
    <source>
        <dbReference type="Google" id="ProtNLM"/>
    </source>
</evidence>
<dbReference type="RefSeq" id="XP_030842423.1">
    <property type="nucleotide sequence ID" value="XM_030986563.1"/>
</dbReference>
<sequence length="931" mass="102413">MTATSSKTVSYGGLDEGSHNNMTFTGVEMPNGGRAPAGATSGASGDEGTPLLRYELDRSISTSPHNSARNLSTLFGCFMPCVLSIFSAILFLRVGFAIGHAGLLETIGMFTLGYFIVMLTVLSLCAISTNGAVEGGGAYFMISRALGPELGGSIGFIFYLANVFSCAFNCSAFTEILEDNFGSSGSIVRNGIPTGGSEARWWTFLYSSSVLMFCFLVCLIGAKMFARFTGIIFLTVLAAIVTIIVNAFIQGPLVVELPVDNVLIPHNSTANYTGLSLQTLEDNLFSNYTEDYTTRDQQSFLIVFAIVFNGITGIMAGANMSGELRNPGRAIPLGTLGGCLFTAVIYIIVFLLVSATCTRDLLKNDYNFLQHVNKVGPLIAVGVIAATLSTSLSTLIGGSRVLVALAKDRVFGSVTNPIARGVTKGGNPIAALLVCWFMVQMVLFIGELNAIGPLVSVFFLLSYACVNLACLALEVASAPNFRPSFKYFSWHTSLLGMIGCIIMLFLIEPLWAFVAIGLFIFLLVVVIIWGPHNQWGYVGQALIFHQVRKYLLLLDIRKAHVKFWRPQILLLVSNPRASTQLIRFVNDMKKSGLYVIGHVKTGLLDECHYDPVQQEYPAWLYLVESLKVKAFVELTLAPSVREGVMHLMRISGLGGMKPNTVVMGFYDDRIPVNSLNQAKAEKPSRFRFTTDSDEEEMGQVLTQLPKIRTEAETKALSADQYVLMISDAVRLRKNICLARHFSSLDMDALLNSTKDSFIDVWPVNFLKPELAGYLDTACIFLLQLACVLHMVPKWNRHTRLRVFLCVDSDYTSTKKKKAKLNKFLLDLRINAEIVTVPWNHITSLNTYQMNSQNGDIAPSLVMSVSEEYLLALNNMVRDYTSSTSVVFCYLPLAPADPQYHMTYLRHLDLLTQDLPPTMLVHGFSEVTSTVM</sequence>
<comment type="subcellular location">
    <subcellularLocation>
        <location evidence="1">Membrane</location>
        <topology evidence="1">Multi-pass membrane protein</topology>
    </subcellularLocation>
</comment>
<dbReference type="FunFam" id="1.20.1740.10:FF:000140">
    <property type="entry name" value="Uncharacterized protein"/>
    <property type="match status" value="1"/>
</dbReference>
<dbReference type="Pfam" id="PF03522">
    <property type="entry name" value="SLC12"/>
    <property type="match status" value="1"/>
</dbReference>
<protein>
    <recommendedName>
        <fullName evidence="11">Solute carrier family 12 member 9</fullName>
    </recommendedName>
</protein>
<evidence type="ECO:0000256" key="1">
    <source>
        <dbReference type="ARBA" id="ARBA00004141"/>
    </source>
</evidence>
<dbReference type="EnsemblMetazoa" id="XM_030986563">
    <property type="protein sequence ID" value="XP_030842423"/>
    <property type="gene ID" value="LOC581229"/>
</dbReference>
<dbReference type="OrthoDB" id="2020542at2759"/>
<feature type="transmembrane region" description="Helical" evidence="6">
    <location>
        <begin position="228"/>
        <end position="249"/>
    </location>
</feature>
<evidence type="ECO:0000256" key="5">
    <source>
        <dbReference type="SAM" id="MobiDB-lite"/>
    </source>
</evidence>
<dbReference type="InterPro" id="IPR018491">
    <property type="entry name" value="SLC12_C"/>
</dbReference>
<proteinExistence type="predicted"/>
<feature type="transmembrane region" description="Helical" evidence="6">
    <location>
        <begin position="201"/>
        <end position="221"/>
    </location>
</feature>
<evidence type="ECO:0000256" key="3">
    <source>
        <dbReference type="ARBA" id="ARBA00022989"/>
    </source>
</evidence>
<accession>A0A7M7NYE1</accession>
<dbReference type="CTD" id="56996"/>